<reference evidence="10 11" key="1">
    <citation type="submission" date="2017-04" db="EMBL/GenBank/DDBJ databases">
        <title>Genome Sequence of Marinobacter salarius strain SMR5 Isolated from a culture of the Diatom Skeletonema marinoi.</title>
        <authorList>
            <person name="Topel M."/>
            <person name="Pinder M.I.M."/>
            <person name="Johansson O.N."/>
            <person name="Kourtchenko O."/>
            <person name="Godhe A."/>
            <person name="Clarke A.K."/>
        </authorList>
    </citation>
    <scope>NUCLEOTIDE SEQUENCE [LARGE SCALE GENOMIC DNA]</scope>
    <source>
        <strain evidence="10 11">SMR5</strain>
    </source>
</reference>
<evidence type="ECO:0000256" key="3">
    <source>
        <dbReference type="ARBA" id="ARBA00022475"/>
    </source>
</evidence>
<organism evidence="10 11">
    <name type="scientific">Marinobacter salarius</name>
    <dbReference type="NCBI Taxonomy" id="1420917"/>
    <lineage>
        <taxon>Bacteria</taxon>
        <taxon>Pseudomonadati</taxon>
        <taxon>Pseudomonadota</taxon>
        <taxon>Gammaproteobacteria</taxon>
        <taxon>Pseudomonadales</taxon>
        <taxon>Marinobacteraceae</taxon>
        <taxon>Marinobacter</taxon>
    </lineage>
</organism>
<dbReference type="PANTHER" id="PTHR43163:SF6">
    <property type="entry name" value="DIPEPTIDE TRANSPORT SYSTEM PERMEASE PROTEIN DPPB-RELATED"/>
    <property type="match status" value="1"/>
</dbReference>
<dbReference type="EMBL" id="CP020931">
    <property type="protein sequence ID" value="ARM85272.1"/>
    <property type="molecule type" value="Genomic_DNA"/>
</dbReference>
<evidence type="ECO:0000256" key="6">
    <source>
        <dbReference type="ARBA" id="ARBA00023136"/>
    </source>
</evidence>
<dbReference type="Gene3D" id="1.10.3720.10">
    <property type="entry name" value="MetI-like"/>
    <property type="match status" value="1"/>
</dbReference>
<dbReference type="CDD" id="cd06261">
    <property type="entry name" value="TM_PBP2"/>
    <property type="match status" value="1"/>
</dbReference>
<protein>
    <submittedName>
        <fullName evidence="10">Oligopeptide transport system permease protein OppB</fullName>
    </submittedName>
</protein>
<comment type="similarity">
    <text evidence="7">Belongs to the binding-protein-dependent transport system permease family. OppBC subfamily.</text>
</comment>
<evidence type="ECO:0000256" key="4">
    <source>
        <dbReference type="ARBA" id="ARBA00022692"/>
    </source>
</evidence>
<dbReference type="InterPro" id="IPR045621">
    <property type="entry name" value="BPD_transp_1_N"/>
</dbReference>
<dbReference type="NCBIfam" id="NF007008">
    <property type="entry name" value="PRK09471.1"/>
    <property type="match status" value="1"/>
</dbReference>
<dbReference type="Pfam" id="PF00528">
    <property type="entry name" value="BPD_transp_1"/>
    <property type="match status" value="1"/>
</dbReference>
<keyword evidence="5 8" id="KW-1133">Transmembrane helix</keyword>
<dbReference type="PROSITE" id="PS50928">
    <property type="entry name" value="ABC_TM1"/>
    <property type="match status" value="1"/>
</dbReference>
<feature type="transmembrane region" description="Helical" evidence="8">
    <location>
        <begin position="133"/>
        <end position="161"/>
    </location>
</feature>
<dbReference type="GO" id="GO:0005886">
    <property type="term" value="C:plasma membrane"/>
    <property type="evidence" value="ECO:0007669"/>
    <property type="project" value="UniProtKB-SubCell"/>
</dbReference>
<keyword evidence="3" id="KW-1003">Cell membrane</keyword>
<dbReference type="SUPFAM" id="SSF161098">
    <property type="entry name" value="MetI-like"/>
    <property type="match status" value="1"/>
</dbReference>
<dbReference type="PANTHER" id="PTHR43163">
    <property type="entry name" value="DIPEPTIDE TRANSPORT SYSTEM PERMEASE PROTEIN DPPB-RELATED"/>
    <property type="match status" value="1"/>
</dbReference>
<dbReference type="Proteomes" id="UP000193100">
    <property type="component" value="Chromosome"/>
</dbReference>
<feature type="transmembrane region" description="Helical" evidence="8">
    <location>
        <begin position="98"/>
        <end position="121"/>
    </location>
</feature>
<feature type="domain" description="ABC transmembrane type-1" evidence="9">
    <location>
        <begin position="94"/>
        <end position="297"/>
    </location>
</feature>
<evidence type="ECO:0000256" key="7">
    <source>
        <dbReference type="ARBA" id="ARBA00024202"/>
    </source>
</evidence>
<dbReference type="GeneID" id="77257157"/>
<keyword evidence="6 8" id="KW-0472">Membrane</keyword>
<sequence>MFSFIIRRLAVAVPTILALITVSFVLMHAAPGGPFTNERNVPEAVMENIEAKYNLDKPLWQQYLIYVGNVAQGDLGPSFRYKDFTVNELIESSFPRSAYIGAWSFLFVVVFGVGLGVVAALKQNRWPDYTVMTAAMTGVVFPNFVMAPLLVLLFAVTLRWLPAGGWEGGQVEYIVMPIIAMATSYIAQVARITRSSMIETMRSPFIRTARAKGIPRHKIVLRHALKPALIPVVSYLGPAFVGIITGSVIIDQVFSTGGIGQHFVNGAINRDYSLILGVTILVGVLTIVFNAAVDILYTWLDPRVRY</sequence>
<feature type="transmembrane region" description="Helical" evidence="8">
    <location>
        <begin position="228"/>
        <end position="254"/>
    </location>
</feature>
<gene>
    <name evidence="10" type="primary">oppB</name>
    <name evidence="10" type="ORF">MARSALSMR5_03231</name>
</gene>
<keyword evidence="4 8" id="KW-0812">Transmembrane</keyword>
<comment type="subcellular location">
    <subcellularLocation>
        <location evidence="1 8">Cell membrane</location>
        <topology evidence="1 8">Multi-pass membrane protein</topology>
    </subcellularLocation>
</comment>
<evidence type="ECO:0000256" key="2">
    <source>
        <dbReference type="ARBA" id="ARBA00022448"/>
    </source>
</evidence>
<dbReference type="AlphaFoldDB" id="A0A1W6KD77"/>
<dbReference type="InterPro" id="IPR000515">
    <property type="entry name" value="MetI-like"/>
</dbReference>
<keyword evidence="2 8" id="KW-0813">Transport</keyword>
<evidence type="ECO:0000313" key="10">
    <source>
        <dbReference type="EMBL" id="ARM85272.1"/>
    </source>
</evidence>
<dbReference type="RefSeq" id="WP_085681526.1">
    <property type="nucleotide sequence ID" value="NZ_CP020931.1"/>
</dbReference>
<accession>A0A1W6KD77</accession>
<evidence type="ECO:0000313" key="11">
    <source>
        <dbReference type="Proteomes" id="UP000193100"/>
    </source>
</evidence>
<dbReference type="Pfam" id="PF19300">
    <property type="entry name" value="BPD_transp_1_N"/>
    <property type="match status" value="1"/>
</dbReference>
<feature type="transmembrane region" description="Helical" evidence="8">
    <location>
        <begin position="274"/>
        <end position="300"/>
    </location>
</feature>
<evidence type="ECO:0000259" key="9">
    <source>
        <dbReference type="PROSITE" id="PS50928"/>
    </source>
</evidence>
<proteinExistence type="inferred from homology"/>
<dbReference type="GO" id="GO:0055085">
    <property type="term" value="P:transmembrane transport"/>
    <property type="evidence" value="ECO:0007669"/>
    <property type="project" value="InterPro"/>
</dbReference>
<evidence type="ECO:0000256" key="8">
    <source>
        <dbReference type="RuleBase" id="RU363032"/>
    </source>
</evidence>
<name>A0A1W6KD77_9GAMM</name>
<evidence type="ECO:0000256" key="5">
    <source>
        <dbReference type="ARBA" id="ARBA00022989"/>
    </source>
</evidence>
<feature type="transmembrane region" description="Helical" evidence="8">
    <location>
        <begin position="173"/>
        <end position="193"/>
    </location>
</feature>
<dbReference type="InterPro" id="IPR035906">
    <property type="entry name" value="MetI-like_sf"/>
</dbReference>
<evidence type="ECO:0000256" key="1">
    <source>
        <dbReference type="ARBA" id="ARBA00004651"/>
    </source>
</evidence>